<feature type="domain" description="HTH marR-type" evidence="1">
    <location>
        <begin position="1"/>
        <end position="118"/>
    </location>
</feature>
<comment type="caution">
    <text evidence="2">The sequence shown here is derived from an EMBL/GenBank/DDBJ whole genome shotgun (WGS) entry which is preliminary data.</text>
</comment>
<keyword evidence="3" id="KW-1185">Reference proteome</keyword>
<dbReference type="InterPro" id="IPR036390">
    <property type="entry name" value="WH_DNA-bd_sf"/>
</dbReference>
<protein>
    <submittedName>
        <fullName evidence="2">MarR family winged helix-turn-helix transcriptional regulator</fullName>
    </submittedName>
</protein>
<organism evidence="2 3">
    <name type="scientific">Nonomuraea typhae</name>
    <dbReference type="NCBI Taxonomy" id="2603600"/>
    <lineage>
        <taxon>Bacteria</taxon>
        <taxon>Bacillati</taxon>
        <taxon>Actinomycetota</taxon>
        <taxon>Actinomycetes</taxon>
        <taxon>Streptosporangiales</taxon>
        <taxon>Streptosporangiaceae</taxon>
        <taxon>Nonomuraea</taxon>
    </lineage>
</organism>
<dbReference type="SUPFAM" id="SSF46785">
    <property type="entry name" value="Winged helix' DNA-binding domain"/>
    <property type="match status" value="1"/>
</dbReference>
<dbReference type="PANTHER" id="PTHR33164:SF99">
    <property type="entry name" value="MARR FAMILY REGULATORY PROTEIN"/>
    <property type="match status" value="1"/>
</dbReference>
<dbReference type="InterPro" id="IPR000835">
    <property type="entry name" value="HTH_MarR-typ"/>
</dbReference>
<dbReference type="InterPro" id="IPR036388">
    <property type="entry name" value="WH-like_DNA-bd_sf"/>
</dbReference>
<dbReference type="Pfam" id="PF01047">
    <property type="entry name" value="MarR"/>
    <property type="match status" value="1"/>
</dbReference>
<dbReference type="InterPro" id="IPR039422">
    <property type="entry name" value="MarR/SlyA-like"/>
</dbReference>
<dbReference type="PROSITE" id="PS50995">
    <property type="entry name" value="HTH_MARR_2"/>
    <property type="match status" value="1"/>
</dbReference>
<gene>
    <name evidence="2" type="ORF">ACIBG2_37380</name>
</gene>
<dbReference type="EMBL" id="JBITGY010000011">
    <property type="protein sequence ID" value="MFI6503104.1"/>
    <property type="molecule type" value="Genomic_DNA"/>
</dbReference>
<reference evidence="2 3" key="1">
    <citation type="submission" date="2024-10" db="EMBL/GenBank/DDBJ databases">
        <title>The Natural Products Discovery Center: Release of the First 8490 Sequenced Strains for Exploring Actinobacteria Biosynthetic Diversity.</title>
        <authorList>
            <person name="Kalkreuter E."/>
            <person name="Kautsar S.A."/>
            <person name="Yang D."/>
            <person name="Bader C.D."/>
            <person name="Teijaro C.N."/>
            <person name="Fluegel L."/>
            <person name="Davis C.M."/>
            <person name="Simpson J.R."/>
            <person name="Lauterbach L."/>
            <person name="Steele A.D."/>
            <person name="Gui C."/>
            <person name="Meng S."/>
            <person name="Li G."/>
            <person name="Viehrig K."/>
            <person name="Ye F."/>
            <person name="Su P."/>
            <person name="Kiefer A.F."/>
            <person name="Nichols A."/>
            <person name="Cepeda A.J."/>
            <person name="Yan W."/>
            <person name="Fan B."/>
            <person name="Jiang Y."/>
            <person name="Adhikari A."/>
            <person name="Zheng C.-J."/>
            <person name="Schuster L."/>
            <person name="Cowan T.M."/>
            <person name="Smanski M.J."/>
            <person name="Chevrette M.G."/>
            <person name="De Carvalho L.P.S."/>
            <person name="Shen B."/>
        </authorList>
    </citation>
    <scope>NUCLEOTIDE SEQUENCE [LARGE SCALE GENOMIC DNA]</scope>
    <source>
        <strain evidence="2 3">NPDC050545</strain>
    </source>
</reference>
<evidence type="ECO:0000313" key="2">
    <source>
        <dbReference type="EMBL" id="MFI6503104.1"/>
    </source>
</evidence>
<dbReference type="PANTHER" id="PTHR33164">
    <property type="entry name" value="TRANSCRIPTIONAL REGULATOR, MARR FAMILY"/>
    <property type="match status" value="1"/>
</dbReference>
<sequence>MPQVERTFRAHGLVHIEYGFLCSLEHGPKRLSDLAATSNVSISRLSHRISKLVERGYVRVRPDESDGRASVAELTDAGRTLIAEIAPAHGKALREILFDHLSPAQTTALAEALQKVGTKLGACLEP</sequence>
<dbReference type="Proteomes" id="UP001612741">
    <property type="component" value="Unassembled WGS sequence"/>
</dbReference>
<accession>A0ABW7Z8U5</accession>
<dbReference type="Gene3D" id="1.10.10.10">
    <property type="entry name" value="Winged helix-like DNA-binding domain superfamily/Winged helix DNA-binding domain"/>
    <property type="match status" value="1"/>
</dbReference>
<name>A0ABW7Z8U5_9ACTN</name>
<dbReference type="RefSeq" id="WP_397088897.1">
    <property type="nucleotide sequence ID" value="NZ_JBITGY010000011.1"/>
</dbReference>
<evidence type="ECO:0000313" key="3">
    <source>
        <dbReference type="Proteomes" id="UP001612741"/>
    </source>
</evidence>
<proteinExistence type="predicted"/>
<evidence type="ECO:0000259" key="1">
    <source>
        <dbReference type="PROSITE" id="PS50995"/>
    </source>
</evidence>
<dbReference type="SMART" id="SM00347">
    <property type="entry name" value="HTH_MARR"/>
    <property type="match status" value="1"/>
</dbReference>